<evidence type="ECO:0000256" key="5">
    <source>
        <dbReference type="ARBA" id="ARBA00023242"/>
    </source>
</evidence>
<dbReference type="GO" id="GO:0016233">
    <property type="term" value="P:telomere capping"/>
    <property type="evidence" value="ECO:0007669"/>
    <property type="project" value="InterPro"/>
</dbReference>
<evidence type="ECO:0000313" key="8">
    <source>
        <dbReference type="Ensembl" id="ENSLLEP00000011845.1"/>
    </source>
</evidence>
<dbReference type="AlphaFoldDB" id="A0A8C5MGE1"/>
<evidence type="ECO:0000256" key="2">
    <source>
        <dbReference type="ARBA" id="ARBA00004574"/>
    </source>
</evidence>
<dbReference type="Ensembl" id="ENSLLET00000012318.1">
    <property type="protein sequence ID" value="ENSLLEP00000011845.1"/>
    <property type="gene ID" value="ENSLLEG00000007539.1"/>
</dbReference>
<proteinExistence type="predicted"/>
<dbReference type="PANTHER" id="PTHR14487:SF3">
    <property type="entry name" value="ADRENOCORTICAL DYSPLASIA PROTEIN HOMOLOG"/>
    <property type="match status" value="1"/>
</dbReference>
<keyword evidence="9" id="KW-1185">Reference proteome</keyword>
<dbReference type="InterPro" id="IPR019437">
    <property type="entry name" value="TPP1/Est3"/>
</dbReference>
<dbReference type="InterPro" id="IPR028631">
    <property type="entry name" value="ACD"/>
</dbReference>
<evidence type="ECO:0000313" key="9">
    <source>
        <dbReference type="Proteomes" id="UP000694569"/>
    </source>
</evidence>
<comment type="subcellular location">
    <subcellularLocation>
        <location evidence="2">Chromosome</location>
        <location evidence="2">Telomere</location>
    </subcellularLocation>
    <subcellularLocation>
        <location evidence="1">Nucleus</location>
    </subcellularLocation>
</comment>
<dbReference type="GO" id="GO:0032211">
    <property type="term" value="P:negative regulation of telomere maintenance via telomerase"/>
    <property type="evidence" value="ECO:0007669"/>
    <property type="project" value="TreeGrafter"/>
</dbReference>
<keyword evidence="4" id="KW-0779">Telomere</keyword>
<dbReference type="GO" id="GO:0070187">
    <property type="term" value="C:shelterin complex"/>
    <property type="evidence" value="ECO:0007669"/>
    <property type="project" value="InterPro"/>
</dbReference>
<evidence type="ECO:0000256" key="6">
    <source>
        <dbReference type="SAM" id="MobiDB-lite"/>
    </source>
</evidence>
<keyword evidence="5" id="KW-0539">Nucleus</keyword>
<dbReference type="OrthoDB" id="9899304at2759"/>
<dbReference type="GO" id="GO:0007004">
    <property type="term" value="P:telomere maintenance via telomerase"/>
    <property type="evidence" value="ECO:0007669"/>
    <property type="project" value="InterPro"/>
</dbReference>
<evidence type="ECO:0000256" key="3">
    <source>
        <dbReference type="ARBA" id="ARBA00022454"/>
    </source>
</evidence>
<dbReference type="Proteomes" id="UP000694569">
    <property type="component" value="Unplaced"/>
</dbReference>
<organism evidence="8 9">
    <name type="scientific">Leptobrachium leishanense</name>
    <name type="common">Leishan spiny toad</name>
    <dbReference type="NCBI Taxonomy" id="445787"/>
    <lineage>
        <taxon>Eukaryota</taxon>
        <taxon>Metazoa</taxon>
        <taxon>Chordata</taxon>
        <taxon>Craniata</taxon>
        <taxon>Vertebrata</taxon>
        <taxon>Euteleostomi</taxon>
        <taxon>Amphibia</taxon>
        <taxon>Batrachia</taxon>
        <taxon>Anura</taxon>
        <taxon>Pelobatoidea</taxon>
        <taxon>Megophryidae</taxon>
        <taxon>Leptobrachium</taxon>
    </lineage>
</organism>
<dbReference type="GO" id="GO:0042162">
    <property type="term" value="F:telomeric DNA binding"/>
    <property type="evidence" value="ECO:0007669"/>
    <property type="project" value="InterPro"/>
</dbReference>
<dbReference type="PANTHER" id="PTHR14487">
    <property type="entry name" value="ADRENOCORTICAL DYSPLASIA PROTEIN ACD"/>
    <property type="match status" value="1"/>
</dbReference>
<feature type="region of interest" description="Disordered" evidence="6">
    <location>
        <begin position="309"/>
        <end position="339"/>
    </location>
</feature>
<feature type="domain" description="Shelterin complex subunit TPP1/Est3" evidence="7">
    <location>
        <begin position="11"/>
        <end position="153"/>
    </location>
</feature>
<accession>A0A8C5MGE1</accession>
<evidence type="ECO:0000259" key="7">
    <source>
        <dbReference type="Pfam" id="PF10341"/>
    </source>
</evidence>
<reference evidence="8" key="1">
    <citation type="submission" date="2025-08" db="UniProtKB">
        <authorList>
            <consortium name="Ensembl"/>
        </authorList>
    </citation>
    <scope>IDENTIFICATION</scope>
</reference>
<evidence type="ECO:0000256" key="4">
    <source>
        <dbReference type="ARBA" id="ARBA00022895"/>
    </source>
</evidence>
<protein>
    <recommendedName>
        <fullName evidence="7">Shelterin complex subunit TPP1/Est3 domain-containing protein</fullName>
    </recommendedName>
</protein>
<feature type="region of interest" description="Disordered" evidence="6">
    <location>
        <begin position="558"/>
        <end position="577"/>
    </location>
</feature>
<dbReference type="Gene3D" id="2.40.50.960">
    <property type="match status" value="1"/>
</dbReference>
<name>A0A8C5MGE1_9ANUR</name>
<dbReference type="Pfam" id="PF10341">
    <property type="entry name" value="TPP1"/>
    <property type="match status" value="1"/>
</dbReference>
<feature type="region of interest" description="Disordered" evidence="6">
    <location>
        <begin position="472"/>
        <end position="502"/>
    </location>
</feature>
<dbReference type="GO" id="GO:0005697">
    <property type="term" value="C:telomerase holoenzyme complex"/>
    <property type="evidence" value="ECO:0007669"/>
    <property type="project" value="InterPro"/>
</dbReference>
<keyword evidence="3" id="KW-0158">Chromosome</keyword>
<evidence type="ECO:0000256" key="1">
    <source>
        <dbReference type="ARBA" id="ARBA00004123"/>
    </source>
</evidence>
<sequence>MPRRQSSIIGHPWILDVIVKYEAGTLKGRPVTAQVVQFVKMPGNTSDNPGDPAAVVHVSDRKFYIRADITKEAKETMERGTDHFTLADIKYKIIILKKYSVCFLEHQELESCEFYITVHNFTLFPMETDNVESTNCNLIPDVRKMIKMRWQNYIAELAMKENSSDTSLTQLLNMANEDNLNVLKSLAEQCLDLVGDSNQRTAQAISKWGAASWKNDDNEHKHTVSTNVLQISPDEEAALAQIQEFQKDAHVTSDLEIPLPDVQTSSQSSSLPYSSTFSPEELYYDVPETPSDDPWNALQSLYVSLSSGSASQTKESSPVVQHSGDEGNVVDPDSSTPELLPYLDKDTTSGVQEKSAEISPLIVSDCPVNQEPPEKHEIMRCKEVNPTDATFCSNDTISCEQRTYLHNRHGHLSSVQRHRSPILSPVVGRRKQTQGVSSGLECAMRPLVFPTEEQETSGTSYTVTARRSIKRKLITEDSDVPTSASGETRQHSESPYNERSSIQNNLITTCSTGEKNDQVHDDKESRIESFNKLNGMAPKSSHKASRLQELTRNVNTGNSEEYVKSPAKKRPQPCQSSFTESNYCLDGDTRTHLVTESMAKSRIDHNEEAASTAHSHASPCKVREIELELLTDKPRHYDGTNFQYKYKPHSRDLQARVNAIRFPTELYEWALKILSETEEHVP</sequence>
<reference evidence="8" key="2">
    <citation type="submission" date="2025-09" db="UniProtKB">
        <authorList>
            <consortium name="Ensembl"/>
        </authorList>
    </citation>
    <scope>IDENTIFICATION</scope>
</reference>
<feature type="compositionally biased region" description="Polar residues" evidence="6">
    <location>
        <begin position="480"/>
        <end position="502"/>
    </location>
</feature>
<dbReference type="GeneTree" id="ENSGT00390000004877"/>
<dbReference type="GO" id="GO:0070198">
    <property type="term" value="P:protein localization to chromosome, telomeric region"/>
    <property type="evidence" value="ECO:0007669"/>
    <property type="project" value="TreeGrafter"/>
</dbReference>